<protein>
    <submittedName>
        <fullName evidence="1">Uncharacterized protein</fullName>
    </submittedName>
</protein>
<dbReference type="OrthoDB" id="799937at2"/>
<dbReference type="PATRIC" id="fig|1144316.3.peg.223"/>
<comment type="caution">
    <text evidence="1">The sequence shown here is derived from an EMBL/GenBank/DDBJ whole genome shotgun (WGS) entry which is preliminary data.</text>
</comment>
<reference evidence="1 2" key="1">
    <citation type="journal article" date="2012" name="J. Bacteriol.">
        <title>Twenty-one genome sequences from Pseudomonas species and 19 genome sequences from diverse bacteria isolated from the rhizosphere and endosphere of Populus deltoides.</title>
        <authorList>
            <person name="Brown S.D."/>
            <person name="Utturkar S.M."/>
            <person name="Klingeman D.M."/>
            <person name="Johnson C.M."/>
            <person name="Martin S.L."/>
            <person name="Land M.L."/>
            <person name="Lu T.Y."/>
            <person name="Schadt C.W."/>
            <person name="Doktycz M.J."/>
            <person name="Pelletier D.A."/>
        </authorList>
    </citation>
    <scope>NUCLEOTIDE SEQUENCE [LARGE SCALE GENOMIC DNA]</scope>
    <source>
        <strain evidence="1 2">CF314</strain>
    </source>
</reference>
<dbReference type="AlphaFoldDB" id="J3CPT7"/>
<dbReference type="EMBL" id="AKJY01000003">
    <property type="protein sequence ID" value="EJL75826.1"/>
    <property type="molecule type" value="Genomic_DNA"/>
</dbReference>
<evidence type="ECO:0000313" key="2">
    <source>
        <dbReference type="Proteomes" id="UP000007509"/>
    </source>
</evidence>
<dbReference type="SUPFAM" id="SSF46689">
    <property type="entry name" value="Homeodomain-like"/>
    <property type="match status" value="1"/>
</dbReference>
<accession>J3CPT7</accession>
<dbReference type="Proteomes" id="UP000007509">
    <property type="component" value="Unassembled WGS sequence"/>
</dbReference>
<organism evidence="1 2">
    <name type="scientific">Chryseobacterium populi</name>
    <dbReference type="NCBI Taxonomy" id="1144316"/>
    <lineage>
        <taxon>Bacteria</taxon>
        <taxon>Pseudomonadati</taxon>
        <taxon>Bacteroidota</taxon>
        <taxon>Flavobacteriia</taxon>
        <taxon>Flavobacteriales</taxon>
        <taxon>Weeksellaceae</taxon>
        <taxon>Chryseobacterium group</taxon>
        <taxon>Chryseobacterium</taxon>
    </lineage>
</organism>
<name>J3CPT7_9FLAO</name>
<sequence length="148" mass="17762">MLYKNIHIGSVIKRKVKESDIHTLRICNFLKCSEAEIKAMYEAQSMDTDLLLKWCKLLEYDLFRIYSQHLLLYAPQKRQTEAPEKSKTSLPSFRKNIYTKEVIDFIIERIINNHMTKKQVIDEYKIPKTTLHKWLHKYRPEMNVSSKK</sequence>
<evidence type="ECO:0000313" key="1">
    <source>
        <dbReference type="EMBL" id="EJL75826.1"/>
    </source>
</evidence>
<dbReference type="InterPro" id="IPR009057">
    <property type="entry name" value="Homeodomain-like_sf"/>
</dbReference>
<proteinExistence type="predicted"/>
<dbReference type="RefSeq" id="WP_007839738.1">
    <property type="nucleotide sequence ID" value="NZ_AKJY01000003.1"/>
</dbReference>
<keyword evidence="2" id="KW-1185">Reference proteome</keyword>
<gene>
    <name evidence="1" type="ORF">PMI13_00222</name>
</gene>